<keyword evidence="5" id="KW-1185">Reference proteome</keyword>
<dbReference type="Pfam" id="PF25853">
    <property type="entry name" value="DUF6311_C"/>
    <property type="match status" value="1"/>
</dbReference>
<protein>
    <submittedName>
        <fullName evidence="4">DUF6311 domain-containing protein</fullName>
    </submittedName>
</protein>
<evidence type="ECO:0000259" key="2">
    <source>
        <dbReference type="Pfam" id="PF19830"/>
    </source>
</evidence>
<dbReference type="Pfam" id="PF19830">
    <property type="entry name" value="DUF6311"/>
    <property type="match status" value="1"/>
</dbReference>
<evidence type="ECO:0000313" key="5">
    <source>
        <dbReference type="Proteomes" id="UP001367771"/>
    </source>
</evidence>
<keyword evidence="1" id="KW-0812">Transmembrane</keyword>
<feature type="domain" description="DUF6311" evidence="2">
    <location>
        <begin position="12"/>
        <end position="393"/>
    </location>
</feature>
<gene>
    <name evidence="4" type="ORF">V8201_17000</name>
</gene>
<feature type="domain" description="DUF6311" evidence="3">
    <location>
        <begin position="419"/>
        <end position="517"/>
    </location>
</feature>
<comment type="caution">
    <text evidence="4">The sequence shown here is derived from an EMBL/GenBank/DDBJ whole genome shotgun (WGS) entry which is preliminary data.</text>
</comment>
<feature type="transmembrane region" description="Helical" evidence="1">
    <location>
        <begin position="147"/>
        <end position="166"/>
    </location>
</feature>
<sequence length="519" mass="56292">MRRSVTPVLLLLLPMLAFLAFFHVETLDIGNVGWLLNGSDAGENALGLHAYRYDPAAGLSLRTYLLNAPQGVPVLFTDSNPLVTLAAKLASPLLPGDAQLIGPFILLCLIAQTLFAWALLRRHAPGPVALWIGVALLAFPPTLFNRFVHANLMAHWLILAALWLFLDPVRSRTLRWWGPLIVLAALIHSYLLVMVGAIWASALLVRFTQGPRPERIAVLGQGTAVLVLVALLAHWLGVGGQLPAGNFGFYSMPLDALWNPAIPSFTNLLPAHETSPGRGFEGFHYLGAGGLLLVAAAILAALRLPADARQRVTLDRLRGLAPALIVLAIIAVVRLPLPETVRLLLDPVRASGRLFWPVGYVLILVALLAVYRLSAERAALLLVAVLTIQIVDLDAMAYAIRAQSDAAARAPASRLRDPRWIGTIASARSIAFMPGDVTRDLGLFQEIAWQAAKLHRPVTNVYAARADRAAVTRLHAEADAFRRGTRVPGRLYVVTDDRTLPAAMALRARRIDGVRLVLP</sequence>
<dbReference type="InterPro" id="IPR058671">
    <property type="entry name" value="DUF6311_C"/>
</dbReference>
<organism evidence="4 5">
    <name type="scientific">Sphingomonas kyungheensis</name>
    <dbReference type="NCBI Taxonomy" id="1069987"/>
    <lineage>
        <taxon>Bacteria</taxon>
        <taxon>Pseudomonadati</taxon>
        <taxon>Pseudomonadota</taxon>
        <taxon>Alphaproteobacteria</taxon>
        <taxon>Sphingomonadales</taxon>
        <taxon>Sphingomonadaceae</taxon>
        <taxon>Sphingomonas</taxon>
    </lineage>
</organism>
<feature type="transmembrane region" description="Helical" evidence="1">
    <location>
        <begin position="378"/>
        <end position="400"/>
    </location>
</feature>
<feature type="transmembrane region" description="Helical" evidence="1">
    <location>
        <begin position="100"/>
        <end position="120"/>
    </location>
</feature>
<feature type="transmembrane region" description="Helical" evidence="1">
    <location>
        <begin position="216"/>
        <end position="236"/>
    </location>
</feature>
<evidence type="ECO:0000313" key="4">
    <source>
        <dbReference type="EMBL" id="MEI5688793.1"/>
    </source>
</evidence>
<accession>A0ABU8H783</accession>
<dbReference type="EMBL" id="JBBBDM010000013">
    <property type="protein sequence ID" value="MEI5688793.1"/>
    <property type="molecule type" value="Genomic_DNA"/>
</dbReference>
<dbReference type="InterPro" id="IPR046278">
    <property type="entry name" value="DUF6311"/>
</dbReference>
<keyword evidence="1" id="KW-0472">Membrane</keyword>
<feature type="transmembrane region" description="Helical" evidence="1">
    <location>
        <begin position="354"/>
        <end position="371"/>
    </location>
</feature>
<dbReference type="RefSeq" id="WP_336546021.1">
    <property type="nucleotide sequence ID" value="NZ_JBBBDM010000013.1"/>
</dbReference>
<feature type="transmembrane region" description="Helical" evidence="1">
    <location>
        <begin position="178"/>
        <end position="204"/>
    </location>
</feature>
<evidence type="ECO:0000256" key="1">
    <source>
        <dbReference type="SAM" id="Phobius"/>
    </source>
</evidence>
<proteinExistence type="predicted"/>
<feature type="transmembrane region" description="Helical" evidence="1">
    <location>
        <begin position="317"/>
        <end position="334"/>
    </location>
</feature>
<reference evidence="4 5" key="1">
    <citation type="journal article" date="2013" name="Int. J. Syst. Evol. Microbiol.">
        <title>Sphingomonas kyungheensis sp. nov., a bacterium with ginsenoside-converting activity isolated from soil of a ginseng field.</title>
        <authorList>
            <person name="Son H.M."/>
            <person name="Yang J.E."/>
            <person name="Park Y."/>
            <person name="Han C.K."/>
            <person name="Kim S.G."/>
            <person name="Kook M."/>
            <person name="Yi T.H."/>
        </authorList>
    </citation>
    <scope>NUCLEOTIDE SEQUENCE [LARGE SCALE GENOMIC DNA]</scope>
    <source>
        <strain evidence="4 5">LMG 26582</strain>
    </source>
</reference>
<keyword evidence="1" id="KW-1133">Transmembrane helix</keyword>
<evidence type="ECO:0000259" key="3">
    <source>
        <dbReference type="Pfam" id="PF25853"/>
    </source>
</evidence>
<name>A0ABU8H783_9SPHN</name>
<dbReference type="Proteomes" id="UP001367771">
    <property type="component" value="Unassembled WGS sequence"/>
</dbReference>
<feature type="transmembrane region" description="Helical" evidence="1">
    <location>
        <begin position="283"/>
        <end position="305"/>
    </location>
</feature>